<dbReference type="InterPro" id="IPR036412">
    <property type="entry name" value="HAD-like_sf"/>
</dbReference>
<accession>A0A846YZE8</accession>
<keyword evidence="1" id="KW-0378">Hydrolase</keyword>
<sequence length="230" mass="24010">MRTLVLWDIDHTLIDAGGISADIYASVFHRLIGHRPAKVASMAGRTDLAITTETLRHHGVDPTPALLTSFTTALAEAFASRAQEIASRGSVLPGADAALKTLAARPDVIQSALTGNMEQIAATKLSALGLIGYFDLDVGAYGMDGIERPPLVALAQRRASGKYGDEFTPSNTVLIGDTPYDVRAGHEGGARVVAVATGATPPEALRLSGAEMVLEDLTDTPAVIQAILNA</sequence>
<organism evidence="1 2">
    <name type="scientific">Actinomadura latina</name>
    <dbReference type="NCBI Taxonomy" id="163603"/>
    <lineage>
        <taxon>Bacteria</taxon>
        <taxon>Bacillati</taxon>
        <taxon>Actinomycetota</taxon>
        <taxon>Actinomycetes</taxon>
        <taxon>Streptosporangiales</taxon>
        <taxon>Thermomonosporaceae</taxon>
        <taxon>Actinomadura</taxon>
    </lineage>
</organism>
<dbReference type="SFLD" id="SFLDG01129">
    <property type="entry name" value="C1.5:_HAD__Beta-PGM__Phosphata"/>
    <property type="match status" value="1"/>
</dbReference>
<dbReference type="InterPro" id="IPR023214">
    <property type="entry name" value="HAD_sf"/>
</dbReference>
<dbReference type="EMBL" id="JAAXPI010000006">
    <property type="protein sequence ID" value="NKZ03506.1"/>
    <property type="molecule type" value="Genomic_DNA"/>
</dbReference>
<dbReference type="Proteomes" id="UP000579250">
    <property type="component" value="Unassembled WGS sequence"/>
</dbReference>
<dbReference type="PANTHER" id="PTHR43434:SF1">
    <property type="entry name" value="PHOSPHOGLYCOLATE PHOSPHATASE"/>
    <property type="match status" value="1"/>
</dbReference>
<evidence type="ECO:0000313" key="2">
    <source>
        <dbReference type="Proteomes" id="UP000579250"/>
    </source>
</evidence>
<proteinExistence type="predicted"/>
<dbReference type="Gene3D" id="3.40.50.1000">
    <property type="entry name" value="HAD superfamily/HAD-like"/>
    <property type="match status" value="1"/>
</dbReference>
<dbReference type="AlphaFoldDB" id="A0A846YZE8"/>
<comment type="caution">
    <text evidence="1">The sequence shown here is derived from an EMBL/GenBank/DDBJ whole genome shotgun (WGS) entry which is preliminary data.</text>
</comment>
<protein>
    <submittedName>
        <fullName evidence="1">HAD hydrolase-like protein</fullName>
    </submittedName>
</protein>
<dbReference type="Gene3D" id="1.10.150.240">
    <property type="entry name" value="Putative phosphatase, domain 2"/>
    <property type="match status" value="1"/>
</dbReference>
<dbReference type="RefSeq" id="WP_067636787.1">
    <property type="nucleotide sequence ID" value="NZ_JAAXPI010000006.1"/>
</dbReference>
<dbReference type="SFLD" id="SFLDS00003">
    <property type="entry name" value="Haloacid_Dehalogenase"/>
    <property type="match status" value="1"/>
</dbReference>
<dbReference type="Pfam" id="PF12710">
    <property type="entry name" value="HAD"/>
    <property type="match status" value="1"/>
</dbReference>
<dbReference type="InterPro" id="IPR023198">
    <property type="entry name" value="PGP-like_dom2"/>
</dbReference>
<dbReference type="GO" id="GO:0006281">
    <property type="term" value="P:DNA repair"/>
    <property type="evidence" value="ECO:0007669"/>
    <property type="project" value="TreeGrafter"/>
</dbReference>
<dbReference type="SUPFAM" id="SSF56784">
    <property type="entry name" value="HAD-like"/>
    <property type="match status" value="1"/>
</dbReference>
<reference evidence="1 2" key="1">
    <citation type="submission" date="2020-04" db="EMBL/GenBank/DDBJ databases">
        <title>MicrobeNet Type strains.</title>
        <authorList>
            <person name="Nicholson A.C."/>
        </authorList>
    </citation>
    <scope>NUCLEOTIDE SEQUENCE [LARGE SCALE GENOMIC DNA]</scope>
    <source>
        <strain evidence="1 2">ATCC BAA-277</strain>
    </source>
</reference>
<evidence type="ECO:0000313" key="1">
    <source>
        <dbReference type="EMBL" id="NKZ03506.1"/>
    </source>
</evidence>
<dbReference type="GO" id="GO:0008967">
    <property type="term" value="F:phosphoglycolate phosphatase activity"/>
    <property type="evidence" value="ECO:0007669"/>
    <property type="project" value="TreeGrafter"/>
</dbReference>
<gene>
    <name evidence="1" type="ORF">HGB48_07060</name>
</gene>
<keyword evidence="2" id="KW-1185">Reference proteome</keyword>
<name>A0A846YZE8_9ACTN</name>
<dbReference type="InterPro" id="IPR050155">
    <property type="entry name" value="HAD-like_hydrolase_sf"/>
</dbReference>
<dbReference type="PANTHER" id="PTHR43434">
    <property type="entry name" value="PHOSPHOGLYCOLATE PHOSPHATASE"/>
    <property type="match status" value="1"/>
</dbReference>